<dbReference type="InterPro" id="IPR002347">
    <property type="entry name" value="SDR_fam"/>
</dbReference>
<dbReference type="PRINTS" id="PR00081">
    <property type="entry name" value="GDHRDH"/>
</dbReference>
<organism evidence="2 3">
    <name type="scientific">Legionella taurinensis</name>
    <dbReference type="NCBI Taxonomy" id="70611"/>
    <lineage>
        <taxon>Bacteria</taxon>
        <taxon>Pseudomonadati</taxon>
        <taxon>Pseudomonadota</taxon>
        <taxon>Gammaproteobacteria</taxon>
        <taxon>Legionellales</taxon>
        <taxon>Legionellaceae</taxon>
        <taxon>Legionella</taxon>
    </lineage>
</organism>
<reference evidence="2 3" key="1">
    <citation type="submission" date="2018-09" db="EMBL/GenBank/DDBJ databases">
        <title>Draft genome sequences of Legionella taurinensis isolated from water samples.</title>
        <authorList>
            <person name="Chakeri A."/>
            <person name="Allerberger F."/>
            <person name="Kundi M."/>
            <person name="Ruppitsch W."/>
            <person name="Schmid D."/>
        </authorList>
    </citation>
    <scope>NUCLEOTIDE SEQUENCE [LARGE SCALE GENOMIC DNA]</scope>
    <source>
        <strain evidence="2 3">4570-18-6</strain>
    </source>
</reference>
<comment type="similarity">
    <text evidence="1">Belongs to the short-chain dehydrogenases/reductases (SDR) family.</text>
</comment>
<name>A0A3A5L8G1_9GAMM</name>
<sequence>MNNEKQLQHKLALITGGNGGLGLGMARALKETGANVVIWGRDEAKLEKAHQEGFMSAKVDLNSEQAIREGFKQLVDEFSGLDILINNAGIYEDQQITALSREAWDRFLSNNLTSVFLCSQQAARLMKLKRRGKIINLGSMYSLFGHPHSIGYTTTKTAILGLTRALAAELGPWNIQVNAILPGWFETAINGSLPQSERGEEIKKRTPLGRWGQIPDIGPLAVFLSSSGSDFITGTAIPIDGGYSISDRDMGIQG</sequence>
<dbReference type="InterPro" id="IPR020904">
    <property type="entry name" value="Sc_DH/Rdtase_CS"/>
</dbReference>
<dbReference type="FunFam" id="3.40.50.720:FF:000084">
    <property type="entry name" value="Short-chain dehydrogenase reductase"/>
    <property type="match status" value="1"/>
</dbReference>
<evidence type="ECO:0000313" key="3">
    <source>
        <dbReference type="Proteomes" id="UP000270757"/>
    </source>
</evidence>
<dbReference type="GeneID" id="48947555"/>
<dbReference type="AlphaFoldDB" id="A0A3A5L8G1"/>
<protein>
    <submittedName>
        <fullName evidence="2">SDR family oxidoreductase</fullName>
    </submittedName>
</protein>
<evidence type="ECO:0000256" key="1">
    <source>
        <dbReference type="ARBA" id="ARBA00006484"/>
    </source>
</evidence>
<dbReference type="PANTHER" id="PTHR42760">
    <property type="entry name" value="SHORT-CHAIN DEHYDROGENASES/REDUCTASES FAMILY MEMBER"/>
    <property type="match status" value="1"/>
</dbReference>
<evidence type="ECO:0000313" key="2">
    <source>
        <dbReference type="EMBL" id="RJT44231.1"/>
    </source>
</evidence>
<dbReference type="Gene3D" id="3.40.50.720">
    <property type="entry name" value="NAD(P)-binding Rossmann-like Domain"/>
    <property type="match status" value="1"/>
</dbReference>
<dbReference type="EMBL" id="QZWB01000016">
    <property type="protein sequence ID" value="RJT44231.1"/>
    <property type="molecule type" value="Genomic_DNA"/>
</dbReference>
<proteinExistence type="inferred from homology"/>
<dbReference type="PRINTS" id="PR00080">
    <property type="entry name" value="SDRFAMILY"/>
</dbReference>
<dbReference type="PROSITE" id="PS00061">
    <property type="entry name" value="ADH_SHORT"/>
    <property type="match status" value="1"/>
</dbReference>
<accession>A0A3A5L8G1</accession>
<comment type="caution">
    <text evidence="2">The sequence shown here is derived from an EMBL/GenBank/DDBJ whole genome shotgun (WGS) entry which is preliminary data.</text>
</comment>
<dbReference type="Proteomes" id="UP000270757">
    <property type="component" value="Unassembled WGS sequence"/>
</dbReference>
<dbReference type="InterPro" id="IPR036291">
    <property type="entry name" value="NAD(P)-bd_dom_sf"/>
</dbReference>
<dbReference type="SUPFAM" id="SSF51735">
    <property type="entry name" value="NAD(P)-binding Rossmann-fold domains"/>
    <property type="match status" value="1"/>
</dbReference>
<dbReference type="Pfam" id="PF13561">
    <property type="entry name" value="adh_short_C2"/>
    <property type="match status" value="1"/>
</dbReference>
<dbReference type="RefSeq" id="WP_115300767.1">
    <property type="nucleotide sequence ID" value="NZ_CAAAIR010000014.1"/>
</dbReference>
<gene>
    <name evidence="2" type="ORF">D6J04_12820</name>
</gene>
<dbReference type="GO" id="GO:0016616">
    <property type="term" value="F:oxidoreductase activity, acting on the CH-OH group of donors, NAD or NADP as acceptor"/>
    <property type="evidence" value="ECO:0007669"/>
    <property type="project" value="TreeGrafter"/>
</dbReference>